<evidence type="ECO:0000256" key="7">
    <source>
        <dbReference type="ARBA" id="ARBA00023237"/>
    </source>
</evidence>
<evidence type="ECO:0000313" key="14">
    <source>
        <dbReference type="Proteomes" id="UP001139286"/>
    </source>
</evidence>
<dbReference type="Pfam" id="PF13715">
    <property type="entry name" value="CarbopepD_reg_2"/>
    <property type="match status" value="1"/>
</dbReference>
<protein>
    <submittedName>
        <fullName evidence="13">TonB-dependent receptor</fullName>
    </submittedName>
</protein>
<keyword evidence="7 8" id="KW-0998">Cell outer membrane</keyword>
<comment type="subcellular location">
    <subcellularLocation>
        <location evidence="1 8">Cell outer membrane</location>
        <topology evidence="1 8">Multi-pass membrane protein</topology>
    </subcellularLocation>
</comment>
<keyword evidence="14" id="KW-1185">Reference proteome</keyword>
<dbReference type="InterPro" id="IPR039426">
    <property type="entry name" value="TonB-dep_rcpt-like"/>
</dbReference>
<dbReference type="PROSITE" id="PS52016">
    <property type="entry name" value="TONB_DEPENDENT_REC_3"/>
    <property type="match status" value="1"/>
</dbReference>
<dbReference type="GO" id="GO:0009279">
    <property type="term" value="C:cell outer membrane"/>
    <property type="evidence" value="ECO:0007669"/>
    <property type="project" value="UniProtKB-SubCell"/>
</dbReference>
<keyword evidence="5 9" id="KW-0798">TonB box</keyword>
<dbReference type="Pfam" id="PF07715">
    <property type="entry name" value="Plug"/>
    <property type="match status" value="1"/>
</dbReference>
<evidence type="ECO:0000256" key="6">
    <source>
        <dbReference type="ARBA" id="ARBA00023136"/>
    </source>
</evidence>
<dbReference type="SUPFAM" id="SSF49464">
    <property type="entry name" value="Carboxypeptidase regulatory domain-like"/>
    <property type="match status" value="1"/>
</dbReference>
<evidence type="ECO:0000259" key="12">
    <source>
        <dbReference type="Pfam" id="PF07715"/>
    </source>
</evidence>
<evidence type="ECO:0000256" key="1">
    <source>
        <dbReference type="ARBA" id="ARBA00004571"/>
    </source>
</evidence>
<feature type="domain" description="TonB-dependent receptor plug" evidence="12">
    <location>
        <begin position="114"/>
        <end position="223"/>
    </location>
</feature>
<keyword evidence="6 8" id="KW-0472">Membrane</keyword>
<evidence type="ECO:0000256" key="8">
    <source>
        <dbReference type="PROSITE-ProRule" id="PRU01360"/>
    </source>
</evidence>
<dbReference type="NCBIfam" id="TIGR04056">
    <property type="entry name" value="OMP_RagA_SusC"/>
    <property type="match status" value="1"/>
</dbReference>
<dbReference type="Gene3D" id="2.170.130.10">
    <property type="entry name" value="TonB-dependent receptor, plug domain"/>
    <property type="match status" value="1"/>
</dbReference>
<dbReference type="SUPFAM" id="SSF56935">
    <property type="entry name" value="Porins"/>
    <property type="match status" value="1"/>
</dbReference>
<evidence type="ECO:0000256" key="10">
    <source>
        <dbReference type="SAM" id="SignalP"/>
    </source>
</evidence>
<keyword evidence="13" id="KW-0675">Receptor</keyword>
<dbReference type="Proteomes" id="UP001139286">
    <property type="component" value="Unassembled WGS sequence"/>
</dbReference>
<keyword evidence="4 8" id="KW-0812">Transmembrane</keyword>
<evidence type="ECO:0000256" key="5">
    <source>
        <dbReference type="ARBA" id="ARBA00023077"/>
    </source>
</evidence>
<evidence type="ECO:0000313" key="13">
    <source>
        <dbReference type="EMBL" id="MCB4807872.1"/>
    </source>
</evidence>
<dbReference type="Gene3D" id="2.60.40.1120">
    <property type="entry name" value="Carboxypeptidase-like, regulatory domain"/>
    <property type="match status" value="1"/>
</dbReference>
<evidence type="ECO:0000259" key="11">
    <source>
        <dbReference type="Pfam" id="PF00593"/>
    </source>
</evidence>
<dbReference type="NCBIfam" id="TIGR04057">
    <property type="entry name" value="SusC_RagA_signa"/>
    <property type="match status" value="1"/>
</dbReference>
<dbReference type="Pfam" id="PF00593">
    <property type="entry name" value="TonB_dep_Rec_b-barrel"/>
    <property type="match status" value="1"/>
</dbReference>
<dbReference type="InterPro" id="IPR036942">
    <property type="entry name" value="Beta-barrel_TonB_sf"/>
</dbReference>
<proteinExistence type="inferred from homology"/>
<dbReference type="AlphaFoldDB" id="A0A9X1I4Z4"/>
<feature type="domain" description="TonB-dependent receptor-like beta-barrel" evidence="11">
    <location>
        <begin position="405"/>
        <end position="840"/>
    </location>
</feature>
<feature type="chain" id="PRO_5040911605" evidence="10">
    <location>
        <begin position="21"/>
        <end position="1028"/>
    </location>
</feature>
<accession>A0A9X1I4Z4</accession>
<feature type="signal peptide" evidence="10">
    <location>
        <begin position="1"/>
        <end position="20"/>
    </location>
</feature>
<keyword evidence="10" id="KW-0732">Signal</keyword>
<reference evidence="13" key="1">
    <citation type="submission" date="2021-10" db="EMBL/GenBank/DDBJ databases">
        <title>Tamlana sargassums sp. nov., and Tamlana laminarinivorans sp. nov., two new bacteria isolated from the brown alga.</title>
        <authorList>
            <person name="Li J."/>
        </authorList>
    </citation>
    <scope>NUCLEOTIDE SEQUENCE</scope>
    <source>
        <strain evidence="13">62-3</strain>
    </source>
</reference>
<dbReference type="InterPro" id="IPR012910">
    <property type="entry name" value="Plug_dom"/>
</dbReference>
<keyword evidence="2 8" id="KW-0813">Transport</keyword>
<dbReference type="EMBL" id="JAJAPX010000002">
    <property type="protein sequence ID" value="MCB4807872.1"/>
    <property type="molecule type" value="Genomic_DNA"/>
</dbReference>
<gene>
    <name evidence="13" type="ORF">LG651_06380</name>
</gene>
<comment type="caution">
    <text evidence="13">The sequence shown here is derived from an EMBL/GenBank/DDBJ whole genome shotgun (WGS) entry which is preliminary data.</text>
</comment>
<evidence type="ECO:0000256" key="9">
    <source>
        <dbReference type="RuleBase" id="RU003357"/>
    </source>
</evidence>
<keyword evidence="3 8" id="KW-1134">Transmembrane beta strand</keyword>
<name>A0A9X1I4Z4_9FLAO</name>
<dbReference type="InterPro" id="IPR037066">
    <property type="entry name" value="Plug_dom_sf"/>
</dbReference>
<dbReference type="InterPro" id="IPR008969">
    <property type="entry name" value="CarboxyPept-like_regulatory"/>
</dbReference>
<evidence type="ECO:0000256" key="4">
    <source>
        <dbReference type="ARBA" id="ARBA00022692"/>
    </source>
</evidence>
<dbReference type="InterPro" id="IPR000531">
    <property type="entry name" value="Beta-barrel_TonB"/>
</dbReference>
<dbReference type="RefSeq" id="WP_226695297.1">
    <property type="nucleotide sequence ID" value="NZ_JAJAPX010000002.1"/>
</dbReference>
<dbReference type="Gene3D" id="2.40.170.20">
    <property type="entry name" value="TonB-dependent receptor, beta-barrel domain"/>
    <property type="match status" value="1"/>
</dbReference>
<organism evidence="13 14">
    <name type="scientific">Neotamlana sargassicola</name>
    <dbReference type="NCBI Taxonomy" id="2883125"/>
    <lineage>
        <taxon>Bacteria</taxon>
        <taxon>Pseudomonadati</taxon>
        <taxon>Bacteroidota</taxon>
        <taxon>Flavobacteriia</taxon>
        <taxon>Flavobacteriales</taxon>
        <taxon>Flavobacteriaceae</taxon>
        <taxon>Neotamlana</taxon>
    </lineage>
</organism>
<dbReference type="InterPro" id="IPR023996">
    <property type="entry name" value="TonB-dep_OMP_SusC/RagA"/>
</dbReference>
<dbReference type="InterPro" id="IPR023997">
    <property type="entry name" value="TonB-dep_OMP_SusC/RagA_CS"/>
</dbReference>
<evidence type="ECO:0000256" key="3">
    <source>
        <dbReference type="ARBA" id="ARBA00022452"/>
    </source>
</evidence>
<comment type="similarity">
    <text evidence="8 9">Belongs to the TonB-dependent receptor family.</text>
</comment>
<evidence type="ECO:0000256" key="2">
    <source>
        <dbReference type="ARBA" id="ARBA00022448"/>
    </source>
</evidence>
<sequence>MNFKFIIIMLFSGIIGITQAQEQKVIYGVITDANNVPLPGVNIVIKGASAGTTSDFDGNFSIKTSTTTELQFSYVGYITQTIVIGNKTNLSIIMQEDAQALDEVVVIGYGTSSKKELVSAVASIDGDALQNQPVARVDQALQGRAAGVEVTSNNGAPGSGATIRIRGNSSINGNNNPLFVIDGFIVGTGFNLNNINVNDIESIEILKDATALAIYGTRGASGVVIISTKNGKGLKPGKPTISLNVYTSVEELTNKIDILGGSDYIRYVNEGSQFTPGPTVDVNGIPVSVGLTDETLPLLYSDPDAVETTDWIDLVSQVGIKQNVDLSVSGNAENVNYYSSINYFNQEGIIKGSGLERVVFRSNLDYDISDKFKTGFRLNITGQRKENNKVNYAQIVQNVLPVRTVYDDDGNFTGTNPISGTLQRNPEADIQLRVDHDLVTNIIANTYIEYEVLKGLTFKSSVGASLNFYKNNQYLPGALPERLLNNNEGGYGRVQITNSKSILQENTLNFKQEFGKHNFNLLGGFTWQKDTSESSSASAEGFPFDVLEFNGLEIGSDPETYLVSSGYSQRTLASFLGRLTYSFDKKYVLTLVGRYDGSSVFEDGNKYAFFPSAGVAWNIDEEKFMQNQSLINNLKIRGSFGIVGEQGVSAYNSFDRFSPTFTTFNENLSSAVILGAPASSGLKWETTEQLDLGLEVGFLKNRINFEAGYYKKVTKDLLLSQDVPNTAGGSQLRNVGSVQNQGVEFLLNSVNINTPNFQWSTSLTLSANRSKVLELGGEDFITLQSTGNQGGSSAALIVGQPFPAFIGAEYLGTYQDAQEIIDDNRIGRSFLGGPRYTDLNGDGTINNLDYSIIGSPEADFFGGLRNTFTYKSLALDVFFQGSYGNEVFNVRTQTSFYGRGEENLDTRVLNRWIQGVNEVSDVPRAGTSTSVFNPNSTVNVEDGSFLRLKSISLSYDIPVKQTSLKNVFKSMNIYVTGNNLALFSKFSLGDPEVNNFSAGSGFGSVSQGFASGQFPYSRSILAGLKVEF</sequence>